<dbReference type="AlphaFoldDB" id="H2XTW7"/>
<feature type="compositionally biased region" description="Polar residues" evidence="6">
    <location>
        <begin position="8"/>
        <end position="25"/>
    </location>
</feature>
<dbReference type="KEGG" id="cin:100184867"/>
<reference evidence="10" key="3">
    <citation type="submission" date="2025-08" db="UniProtKB">
        <authorList>
            <consortium name="Ensembl"/>
        </authorList>
    </citation>
    <scope>IDENTIFICATION</scope>
</reference>
<dbReference type="STRING" id="7719.ENSCINP00000033101"/>
<dbReference type="Proteomes" id="UP000008144">
    <property type="component" value="Chromosome 7"/>
</dbReference>
<organism evidence="10 11">
    <name type="scientific">Ciona intestinalis</name>
    <name type="common">Transparent sea squirt</name>
    <name type="synonym">Ascidia intestinalis</name>
    <dbReference type="NCBI Taxonomy" id="7719"/>
    <lineage>
        <taxon>Eukaryota</taxon>
        <taxon>Metazoa</taxon>
        <taxon>Chordata</taxon>
        <taxon>Tunicata</taxon>
        <taxon>Ascidiacea</taxon>
        <taxon>Phlebobranchia</taxon>
        <taxon>Cionidae</taxon>
        <taxon>Ciona</taxon>
    </lineage>
</organism>
<gene>
    <name evidence="10" type="primary">LOC100184867</name>
</gene>
<name>H2XTW7_CIOIN</name>
<dbReference type="Pfam" id="PF07092">
    <property type="entry name" value="TMEM106"/>
    <property type="match status" value="1"/>
</dbReference>
<keyword evidence="5 7" id="KW-0472">Membrane</keyword>
<dbReference type="InterPro" id="IPR048509">
    <property type="entry name" value="TMEM106_C"/>
</dbReference>
<comment type="subcellular location">
    <subcellularLocation>
        <location evidence="1">Endomembrane system</location>
    </subcellularLocation>
</comment>
<evidence type="ECO:0000256" key="6">
    <source>
        <dbReference type="SAM" id="MobiDB-lite"/>
    </source>
</evidence>
<accession>A0A1W2W3T9</accession>
<evidence type="ECO:0000256" key="3">
    <source>
        <dbReference type="ARBA" id="ARBA00022692"/>
    </source>
</evidence>
<evidence type="ECO:0000256" key="1">
    <source>
        <dbReference type="ARBA" id="ARBA00004308"/>
    </source>
</evidence>
<keyword evidence="3 7" id="KW-0812">Transmembrane</keyword>
<proteinExistence type="inferred from homology"/>
<feature type="transmembrane region" description="Helical" evidence="7">
    <location>
        <begin position="88"/>
        <end position="108"/>
    </location>
</feature>
<dbReference type="InParanoid" id="H2XTW7"/>
<evidence type="ECO:0000313" key="10">
    <source>
        <dbReference type="Ensembl" id="ENSCINP00000033101.1"/>
    </source>
</evidence>
<feature type="region of interest" description="Disordered" evidence="6">
    <location>
        <begin position="1"/>
        <end position="27"/>
    </location>
</feature>
<keyword evidence="4 7" id="KW-1133">Transmembrane helix</keyword>
<dbReference type="GO" id="GO:0012505">
    <property type="term" value="C:endomembrane system"/>
    <property type="evidence" value="ECO:0007669"/>
    <property type="project" value="UniProtKB-SubCell"/>
</dbReference>
<feature type="domain" description="Transmembrane protein 106 C-terminal" evidence="8">
    <location>
        <begin position="109"/>
        <end position="251"/>
    </location>
</feature>
<reference evidence="10" key="2">
    <citation type="journal article" date="2008" name="Genome Biol.">
        <title>Improved genome assembly and evidence-based global gene model set for the chordate Ciona intestinalis: new insight into intron and operon populations.</title>
        <authorList>
            <person name="Satou Y."/>
            <person name="Mineta K."/>
            <person name="Ogasawara M."/>
            <person name="Sasakura Y."/>
            <person name="Shoguchi E."/>
            <person name="Ueno K."/>
            <person name="Yamada L."/>
            <person name="Matsumoto J."/>
            <person name="Wasserscheid J."/>
            <person name="Dewar K."/>
            <person name="Wiley G.B."/>
            <person name="Macmil S.L."/>
            <person name="Roe B.A."/>
            <person name="Zeller R.W."/>
            <person name="Hastings K.E."/>
            <person name="Lemaire P."/>
            <person name="Lindquist E."/>
            <person name="Endo T."/>
            <person name="Hotta K."/>
            <person name="Inaba K."/>
        </authorList>
    </citation>
    <scope>NUCLEOTIDE SEQUENCE [LARGE SCALE GENOMIC DNA]</scope>
    <source>
        <strain evidence="10">wild type</strain>
    </source>
</reference>
<dbReference type="GeneID" id="100184867"/>
<dbReference type="EMBL" id="EAAA01002421">
    <property type="status" value="NOT_ANNOTATED_CDS"/>
    <property type="molecule type" value="Genomic_DNA"/>
</dbReference>
<evidence type="ECO:0000259" key="9">
    <source>
        <dbReference type="Pfam" id="PF21002"/>
    </source>
</evidence>
<accession>H2XTW7</accession>
<evidence type="ECO:0000256" key="5">
    <source>
        <dbReference type="ARBA" id="ARBA00023136"/>
    </source>
</evidence>
<dbReference type="PANTHER" id="PTHR28556">
    <property type="entry name" value="TRANSMEMBRANE PROTEIN 106B"/>
    <property type="match status" value="1"/>
</dbReference>
<reference evidence="10" key="4">
    <citation type="submission" date="2025-09" db="UniProtKB">
        <authorList>
            <consortium name="Ensembl"/>
        </authorList>
    </citation>
    <scope>IDENTIFICATION</scope>
</reference>
<comment type="similarity">
    <text evidence="2">Belongs to the TMEM106 family.</text>
</comment>
<dbReference type="InterPro" id="IPR048511">
    <property type="entry name" value="TMEM106_N"/>
</dbReference>
<dbReference type="OMA" id="ANEINYI"/>
<dbReference type="RefSeq" id="XP_002123197.1">
    <property type="nucleotide sequence ID" value="XM_002123161.5"/>
</dbReference>
<evidence type="ECO:0000256" key="4">
    <source>
        <dbReference type="ARBA" id="ARBA00022989"/>
    </source>
</evidence>
<evidence type="ECO:0000256" key="2">
    <source>
        <dbReference type="ARBA" id="ARBA00008111"/>
    </source>
</evidence>
<feature type="domain" description="Transmembrane protein 106 N-terminal" evidence="9">
    <location>
        <begin position="17"/>
        <end position="86"/>
    </location>
</feature>
<dbReference type="PANTHER" id="PTHR28556:SF4">
    <property type="entry name" value="TRANSMEMBRANE PROTEIN 106A"/>
    <property type="match status" value="1"/>
</dbReference>
<sequence length="258" mass="28893">MTIRDGVENSNYEPTEQPINSSSYGTFYPDNEPTGSDEFAYVEFSGKDGRTCPTCKGTGRIAKEQEDELVALIPYNDQRLKPRRTKCYVVLAIIICLIGCGLTLFFLLPRAVTIKEDGIVNFTVCLNTNMSSTVITVKNRFNITNSNFFQVEISKVNVEAFFDQVSVGTGKMKVSPLYVSARTTAPLVVEVVTRFNKENQLEFMCKLCTNPKRKVHDIVIKLQATLTTSYLQHSEQNSLATYKYIDCSANNINSACHT</sequence>
<dbReference type="Ensembl" id="ENSCINT00000033491.1">
    <property type="protein sequence ID" value="ENSCINP00000033101.1"/>
    <property type="gene ID" value="ENSCING00000021738.1"/>
</dbReference>
<dbReference type="FunCoup" id="H2XTW7">
    <property type="interactions" value="10"/>
</dbReference>
<dbReference type="InterPro" id="IPR009790">
    <property type="entry name" value="TMEM106"/>
</dbReference>
<reference evidence="11" key="1">
    <citation type="journal article" date="2002" name="Science">
        <title>The draft genome of Ciona intestinalis: insights into chordate and vertebrate origins.</title>
        <authorList>
            <person name="Dehal P."/>
            <person name="Satou Y."/>
            <person name="Campbell R.K."/>
            <person name="Chapman J."/>
            <person name="Degnan B."/>
            <person name="De Tomaso A."/>
            <person name="Davidson B."/>
            <person name="Di Gregorio A."/>
            <person name="Gelpke M."/>
            <person name="Goodstein D.M."/>
            <person name="Harafuji N."/>
            <person name="Hastings K.E."/>
            <person name="Ho I."/>
            <person name="Hotta K."/>
            <person name="Huang W."/>
            <person name="Kawashima T."/>
            <person name="Lemaire P."/>
            <person name="Martinez D."/>
            <person name="Meinertzhagen I.A."/>
            <person name="Necula S."/>
            <person name="Nonaka M."/>
            <person name="Putnam N."/>
            <person name="Rash S."/>
            <person name="Saiga H."/>
            <person name="Satake M."/>
            <person name="Terry A."/>
            <person name="Yamada L."/>
            <person name="Wang H.G."/>
            <person name="Awazu S."/>
            <person name="Azumi K."/>
            <person name="Boore J."/>
            <person name="Branno M."/>
            <person name="Chin-Bow S."/>
            <person name="DeSantis R."/>
            <person name="Doyle S."/>
            <person name="Francino P."/>
            <person name="Keys D.N."/>
            <person name="Haga S."/>
            <person name="Hayashi H."/>
            <person name="Hino K."/>
            <person name="Imai K.S."/>
            <person name="Inaba K."/>
            <person name="Kano S."/>
            <person name="Kobayashi K."/>
            <person name="Kobayashi M."/>
            <person name="Lee B.I."/>
            <person name="Makabe K.W."/>
            <person name="Manohar C."/>
            <person name="Matassi G."/>
            <person name="Medina M."/>
            <person name="Mochizuki Y."/>
            <person name="Mount S."/>
            <person name="Morishita T."/>
            <person name="Miura S."/>
            <person name="Nakayama A."/>
            <person name="Nishizaka S."/>
            <person name="Nomoto H."/>
            <person name="Ohta F."/>
            <person name="Oishi K."/>
            <person name="Rigoutsos I."/>
            <person name="Sano M."/>
            <person name="Sasaki A."/>
            <person name="Sasakura Y."/>
            <person name="Shoguchi E."/>
            <person name="Shin-i T."/>
            <person name="Spagnuolo A."/>
            <person name="Stainier D."/>
            <person name="Suzuki M.M."/>
            <person name="Tassy O."/>
            <person name="Takatori N."/>
            <person name="Tokuoka M."/>
            <person name="Yagi K."/>
            <person name="Yoshizaki F."/>
            <person name="Wada S."/>
            <person name="Zhang C."/>
            <person name="Hyatt P.D."/>
            <person name="Larimer F."/>
            <person name="Detter C."/>
            <person name="Doggett N."/>
            <person name="Glavina T."/>
            <person name="Hawkins T."/>
            <person name="Richardson P."/>
            <person name="Lucas S."/>
            <person name="Kohara Y."/>
            <person name="Levine M."/>
            <person name="Satoh N."/>
            <person name="Rokhsar D.S."/>
        </authorList>
    </citation>
    <scope>NUCLEOTIDE SEQUENCE [LARGE SCALE GENOMIC DNA]</scope>
</reference>
<dbReference type="HOGENOM" id="CLU_089337_2_0_1"/>
<dbReference type="Pfam" id="PF21002">
    <property type="entry name" value="TMEM106_N"/>
    <property type="match status" value="1"/>
</dbReference>
<evidence type="ECO:0000313" key="11">
    <source>
        <dbReference type="Proteomes" id="UP000008144"/>
    </source>
</evidence>
<protein>
    <submittedName>
        <fullName evidence="10">Transmembrane protein 106B</fullName>
    </submittedName>
</protein>
<evidence type="ECO:0000259" key="8">
    <source>
        <dbReference type="Pfam" id="PF07092"/>
    </source>
</evidence>
<dbReference type="GeneTree" id="ENSGT00940000158360"/>
<evidence type="ECO:0000256" key="7">
    <source>
        <dbReference type="SAM" id="Phobius"/>
    </source>
</evidence>
<keyword evidence="11" id="KW-1185">Reference proteome</keyword>
<dbReference type="OrthoDB" id="508875at2759"/>